<feature type="region of interest" description="Disordered" evidence="12">
    <location>
        <begin position="1"/>
        <end position="54"/>
    </location>
</feature>
<protein>
    <recommendedName>
        <fullName evidence="2">non-specific serine/threonine protein kinase</fullName>
        <ecNumber evidence="2">2.7.11.1</ecNumber>
    </recommendedName>
</protein>
<evidence type="ECO:0000256" key="4">
    <source>
        <dbReference type="ARBA" id="ARBA00022679"/>
    </source>
</evidence>
<keyword evidence="3" id="KW-0723">Serine/threonine-protein kinase</keyword>
<dbReference type="InterPro" id="IPR011009">
    <property type="entry name" value="Kinase-like_dom_sf"/>
</dbReference>
<keyword evidence="6" id="KW-0547">Nucleotide-binding</keyword>
<comment type="catalytic activity">
    <reaction evidence="11">
        <text>L-seryl-[protein] + ATP = O-phospho-L-seryl-[protein] + ADP + H(+)</text>
        <dbReference type="Rhea" id="RHEA:17989"/>
        <dbReference type="Rhea" id="RHEA-COMP:9863"/>
        <dbReference type="Rhea" id="RHEA-COMP:11604"/>
        <dbReference type="ChEBI" id="CHEBI:15378"/>
        <dbReference type="ChEBI" id="CHEBI:29999"/>
        <dbReference type="ChEBI" id="CHEBI:30616"/>
        <dbReference type="ChEBI" id="CHEBI:83421"/>
        <dbReference type="ChEBI" id="CHEBI:456216"/>
        <dbReference type="EC" id="2.7.11.1"/>
    </reaction>
</comment>
<sequence>MREHDFIPAARERRPRGKNRFDDDELDFLKRGRPAPSAPADDDGDPDRPLAGDRWSTWDQAVHGPEPYPDWLVTELAAQDTELGVLKTGKEADVHLVRRAVPDTDRSCLLAVKRYRAPEHRLFHRDAGYLEGRRVRRSRENRAMAGRTAFGRQMIAGQWAAAEFAVLSRLWEIGVALGAVAVPYPVQLLDTELMLEFIGDADEGAAAPRLAQLRPEPAELRALWAQLVDVLTVLARAGYAHGDLSPYNLLVHAGRLVMIDLPQAVDVVANPQGPEFLARDVRVVGTWFAARGLPAELADPDVLTGRLLREAGIR</sequence>
<evidence type="ECO:0000256" key="11">
    <source>
        <dbReference type="ARBA" id="ARBA00048679"/>
    </source>
</evidence>
<evidence type="ECO:0000256" key="8">
    <source>
        <dbReference type="ARBA" id="ARBA00022840"/>
    </source>
</evidence>
<evidence type="ECO:0000256" key="1">
    <source>
        <dbReference type="ARBA" id="ARBA00009196"/>
    </source>
</evidence>
<keyword evidence="8" id="KW-0067">ATP-binding</keyword>
<feature type="compositionally biased region" description="Basic and acidic residues" evidence="12">
    <location>
        <begin position="1"/>
        <end position="12"/>
    </location>
</feature>
<dbReference type="InterPro" id="IPR000687">
    <property type="entry name" value="RIO_kinase"/>
</dbReference>
<keyword evidence="7" id="KW-0418">Kinase</keyword>
<dbReference type="EMBL" id="CP118615">
    <property type="protein sequence ID" value="WDZ84172.1"/>
    <property type="molecule type" value="Genomic_DNA"/>
</dbReference>
<comment type="catalytic activity">
    <reaction evidence="10">
        <text>L-threonyl-[protein] + ATP = O-phospho-L-threonyl-[protein] + ADP + H(+)</text>
        <dbReference type="Rhea" id="RHEA:46608"/>
        <dbReference type="Rhea" id="RHEA-COMP:11060"/>
        <dbReference type="Rhea" id="RHEA-COMP:11605"/>
        <dbReference type="ChEBI" id="CHEBI:15378"/>
        <dbReference type="ChEBI" id="CHEBI:30013"/>
        <dbReference type="ChEBI" id="CHEBI:30616"/>
        <dbReference type="ChEBI" id="CHEBI:61977"/>
        <dbReference type="ChEBI" id="CHEBI:456216"/>
        <dbReference type="EC" id="2.7.11.1"/>
    </reaction>
</comment>
<reference evidence="14 15" key="1">
    <citation type="submission" date="2023-02" db="EMBL/GenBank/DDBJ databases">
        <authorList>
            <person name="Mo P."/>
        </authorList>
    </citation>
    <scope>NUCLEOTIDE SEQUENCE [LARGE SCALE GENOMIC DNA]</scope>
    <source>
        <strain evidence="14 15">HUAS 3</strain>
    </source>
</reference>
<dbReference type="EC" id="2.7.11.1" evidence="2"/>
<evidence type="ECO:0000256" key="6">
    <source>
        <dbReference type="ARBA" id="ARBA00022741"/>
    </source>
</evidence>
<evidence type="ECO:0000256" key="2">
    <source>
        <dbReference type="ARBA" id="ARBA00012513"/>
    </source>
</evidence>
<evidence type="ECO:0000313" key="15">
    <source>
        <dbReference type="Proteomes" id="UP001219605"/>
    </source>
</evidence>
<dbReference type="PANTHER" id="PTHR45723">
    <property type="entry name" value="SERINE/THREONINE-PROTEIN KINASE RIO1"/>
    <property type="match status" value="1"/>
</dbReference>
<feature type="domain" description="RIO kinase" evidence="13">
    <location>
        <begin position="51"/>
        <end position="309"/>
    </location>
</feature>
<evidence type="ECO:0000259" key="13">
    <source>
        <dbReference type="SMART" id="SM00090"/>
    </source>
</evidence>
<dbReference type="SMART" id="SM00090">
    <property type="entry name" value="RIO"/>
    <property type="match status" value="1"/>
</dbReference>
<evidence type="ECO:0000256" key="3">
    <source>
        <dbReference type="ARBA" id="ARBA00022527"/>
    </source>
</evidence>
<keyword evidence="5" id="KW-0479">Metal-binding</keyword>
<dbReference type="SUPFAM" id="SSF56112">
    <property type="entry name" value="Protein kinase-like (PK-like)"/>
    <property type="match status" value="1"/>
</dbReference>
<dbReference type="Gene3D" id="1.10.510.10">
    <property type="entry name" value="Transferase(Phosphotransferase) domain 1"/>
    <property type="match status" value="1"/>
</dbReference>
<evidence type="ECO:0000256" key="12">
    <source>
        <dbReference type="SAM" id="MobiDB-lite"/>
    </source>
</evidence>
<proteinExistence type="inferred from homology"/>
<dbReference type="InterPro" id="IPR018934">
    <property type="entry name" value="RIO_dom"/>
</dbReference>
<dbReference type="Pfam" id="PF01163">
    <property type="entry name" value="RIO1"/>
    <property type="match status" value="1"/>
</dbReference>
<evidence type="ECO:0000256" key="9">
    <source>
        <dbReference type="ARBA" id="ARBA00022842"/>
    </source>
</evidence>
<evidence type="ECO:0000256" key="5">
    <source>
        <dbReference type="ARBA" id="ARBA00022723"/>
    </source>
</evidence>
<keyword evidence="4" id="KW-0808">Transferase</keyword>
<dbReference type="Gene3D" id="3.30.200.20">
    <property type="entry name" value="Phosphorylase Kinase, domain 1"/>
    <property type="match status" value="1"/>
</dbReference>
<dbReference type="RefSeq" id="WP_275030736.1">
    <property type="nucleotide sequence ID" value="NZ_CP118615.1"/>
</dbReference>
<evidence type="ECO:0000256" key="7">
    <source>
        <dbReference type="ARBA" id="ARBA00022777"/>
    </source>
</evidence>
<comment type="similarity">
    <text evidence="1">Belongs to the protein kinase superfamily. RIO-type Ser/Thr kinase family.</text>
</comment>
<name>A0ABY7ZMC4_9ACTN</name>
<organism evidence="14 15">
    <name type="scientific">Micromonospora cathayae</name>
    <dbReference type="NCBI Taxonomy" id="3028804"/>
    <lineage>
        <taxon>Bacteria</taxon>
        <taxon>Bacillati</taxon>
        <taxon>Actinomycetota</taxon>
        <taxon>Actinomycetes</taxon>
        <taxon>Micromonosporales</taxon>
        <taxon>Micromonosporaceae</taxon>
        <taxon>Micromonospora</taxon>
    </lineage>
</organism>
<gene>
    <name evidence="14" type="ORF">PVK37_27525</name>
</gene>
<keyword evidence="15" id="KW-1185">Reference proteome</keyword>
<accession>A0ABY7ZMC4</accession>
<dbReference type="Proteomes" id="UP001219605">
    <property type="component" value="Chromosome"/>
</dbReference>
<keyword evidence="9" id="KW-0460">Magnesium</keyword>
<dbReference type="InterPro" id="IPR051272">
    <property type="entry name" value="RIO-type_Ser/Thr_kinase"/>
</dbReference>
<evidence type="ECO:0000256" key="10">
    <source>
        <dbReference type="ARBA" id="ARBA00047899"/>
    </source>
</evidence>
<evidence type="ECO:0000313" key="14">
    <source>
        <dbReference type="EMBL" id="WDZ84172.1"/>
    </source>
</evidence>